<feature type="domain" description="SusD-like N-terminal" evidence="7">
    <location>
        <begin position="28"/>
        <end position="233"/>
    </location>
</feature>
<gene>
    <name evidence="8" type="ORF">DW888_09580</name>
</gene>
<dbReference type="Proteomes" id="UP000284379">
    <property type="component" value="Unassembled WGS sequence"/>
</dbReference>
<protein>
    <submittedName>
        <fullName evidence="8">RagB/SusD family nutrient uptake outer membrane protein</fullName>
    </submittedName>
</protein>
<dbReference type="Gene3D" id="1.25.40.390">
    <property type="match status" value="2"/>
</dbReference>
<evidence type="ECO:0000256" key="4">
    <source>
        <dbReference type="ARBA" id="ARBA00023136"/>
    </source>
</evidence>
<evidence type="ECO:0000256" key="1">
    <source>
        <dbReference type="ARBA" id="ARBA00004442"/>
    </source>
</evidence>
<accession>A0A413VP70</accession>
<comment type="subcellular location">
    <subcellularLocation>
        <location evidence="1">Cell outer membrane</location>
    </subcellularLocation>
</comment>
<sequence length="511" mass="58514">MNMKYKNKYSTWFGATAMLLMISSCDGFLDKMPDNRTELDNNEKVLQLLVSAYSTGTYVQITELMSDNVADNGPLYISYNKSVEESYKWQDFTDNQQDTPQFIWNEYYKAIAAANHALEYLNTSEGDNETELAAKGEALICRAYSHFILANVFCKAYNPQTSGADLGVPYVEKPEKIVSGKYERGTVAEVYEKINRDIEEGLPLIDDTKYKSTVIKYHFNQKAAYAFAARFNLYYGNYDKAAKYATKAIGDNPAKVLRNLTQYQSIAAAKDCGIAYVKAELPCNLLLMPATSMWNYNHWSSKYCRYAMNTAKLQETYWSVGPWVTPEYLYHANKIYGGDQTSYYPKLYGFIEYTDVISGIGYLNIVNTVFTTDETLLCRAEAYIHMKDYANAAKDLISWYDSHTIKGVKPLTEDYINAYYKTADKALRPELNPMFEIESDKQLNFMYCLLHFRRIETAHEGLRWFDIKRFGIEIKHNISGQADDILTKDDPRRVLQLPADAIGAGMQPNPR</sequence>
<evidence type="ECO:0000259" key="7">
    <source>
        <dbReference type="Pfam" id="PF14322"/>
    </source>
</evidence>
<comment type="similarity">
    <text evidence="2">Belongs to the SusD family.</text>
</comment>
<comment type="caution">
    <text evidence="8">The sequence shown here is derived from an EMBL/GenBank/DDBJ whole genome shotgun (WGS) entry which is preliminary data.</text>
</comment>
<evidence type="ECO:0000256" key="3">
    <source>
        <dbReference type="ARBA" id="ARBA00022729"/>
    </source>
</evidence>
<dbReference type="SUPFAM" id="SSF48452">
    <property type="entry name" value="TPR-like"/>
    <property type="match status" value="1"/>
</dbReference>
<dbReference type="AlphaFoldDB" id="A0A413VP70"/>
<dbReference type="Pfam" id="PF14322">
    <property type="entry name" value="SusD-like_3"/>
    <property type="match status" value="1"/>
</dbReference>
<feature type="domain" description="RagB/SusD" evidence="6">
    <location>
        <begin position="297"/>
        <end position="474"/>
    </location>
</feature>
<evidence type="ECO:0000313" key="9">
    <source>
        <dbReference type="Proteomes" id="UP000284379"/>
    </source>
</evidence>
<organism evidence="8 9">
    <name type="scientific">Bacteroides nordii</name>
    <dbReference type="NCBI Taxonomy" id="291645"/>
    <lineage>
        <taxon>Bacteria</taxon>
        <taxon>Pseudomonadati</taxon>
        <taxon>Bacteroidota</taxon>
        <taxon>Bacteroidia</taxon>
        <taxon>Bacteroidales</taxon>
        <taxon>Bacteroidaceae</taxon>
        <taxon>Bacteroides</taxon>
    </lineage>
</organism>
<reference evidence="8 9" key="1">
    <citation type="submission" date="2018-08" db="EMBL/GenBank/DDBJ databases">
        <title>A genome reference for cultivated species of the human gut microbiota.</title>
        <authorList>
            <person name="Zou Y."/>
            <person name="Xue W."/>
            <person name="Luo G."/>
        </authorList>
    </citation>
    <scope>NUCLEOTIDE SEQUENCE [LARGE SCALE GENOMIC DNA]</scope>
    <source>
        <strain evidence="8 9">AM40-30BH</strain>
    </source>
</reference>
<evidence type="ECO:0000259" key="6">
    <source>
        <dbReference type="Pfam" id="PF07980"/>
    </source>
</evidence>
<dbReference type="Pfam" id="PF07980">
    <property type="entry name" value="SusD_RagB"/>
    <property type="match status" value="1"/>
</dbReference>
<evidence type="ECO:0000256" key="5">
    <source>
        <dbReference type="ARBA" id="ARBA00023237"/>
    </source>
</evidence>
<dbReference type="EMBL" id="QSGO01000006">
    <property type="protein sequence ID" value="RHB35366.1"/>
    <property type="molecule type" value="Genomic_DNA"/>
</dbReference>
<proteinExistence type="inferred from homology"/>
<keyword evidence="5" id="KW-0998">Cell outer membrane</keyword>
<dbReference type="GO" id="GO:0009279">
    <property type="term" value="C:cell outer membrane"/>
    <property type="evidence" value="ECO:0007669"/>
    <property type="project" value="UniProtKB-SubCell"/>
</dbReference>
<dbReference type="InterPro" id="IPR012944">
    <property type="entry name" value="SusD_RagB_dom"/>
</dbReference>
<evidence type="ECO:0000313" key="8">
    <source>
        <dbReference type="EMBL" id="RHB35366.1"/>
    </source>
</evidence>
<dbReference type="InterPro" id="IPR011990">
    <property type="entry name" value="TPR-like_helical_dom_sf"/>
</dbReference>
<keyword evidence="4" id="KW-0472">Membrane</keyword>
<dbReference type="PROSITE" id="PS51257">
    <property type="entry name" value="PROKAR_LIPOPROTEIN"/>
    <property type="match status" value="1"/>
</dbReference>
<dbReference type="InterPro" id="IPR033985">
    <property type="entry name" value="SusD-like_N"/>
</dbReference>
<name>A0A413VP70_9BACE</name>
<evidence type="ECO:0000256" key="2">
    <source>
        <dbReference type="ARBA" id="ARBA00006275"/>
    </source>
</evidence>
<keyword evidence="3" id="KW-0732">Signal</keyword>